<dbReference type="EC" id="3.6.4.13" evidence="2"/>
<reference evidence="16 17" key="1">
    <citation type="journal article" date="2008" name="Arch. Virol.">
        <title>Complete nucleotide sequence of a new potexvirus, "Phaius virus X", isolated from Phaius flavus Lindl.</title>
        <authorList>
            <person name="Kawakami K."/>
            <person name="Fuji S."/>
            <person name="Miyoshi K."/>
        </authorList>
    </citation>
    <scope>NUCLEOTIDE SEQUENCE [LARGE SCALE GENOMIC DNA]</scope>
</reference>
<dbReference type="GO" id="GO:0016556">
    <property type="term" value="P:mRNA modification"/>
    <property type="evidence" value="ECO:0007669"/>
    <property type="project" value="InterPro"/>
</dbReference>
<sequence length="1298" mass="146869">MALLAAALDRFTDVSIKSVIQEEQLQNFRKALTQASTIMPYAASPAAANALEAMGIITNPFAAHVHTHAAAKAIENQLLKVVGLALPQEPVTFYFLKRQKLNALGRNPRLKDIFNNQLIEPRDFARYTPDTWCDHLIAPTTPIAYISDALHFLTPHFVMSMFKHNPVLKTLYATLVLPPEAMHRHPSQMPEVYTINYDYGGFQYLPGGHGGGAYHHEFSSLEWLKAGHLTYPDPATGRRLTVTVQMQESLGANHLFIFTRGKLLTPRVRTFSQNQSVVLPKLFHPTQLCASNPIPKTFAMQMLLYAKSVKEVTFRDIMAKIRQLIPTSELHRYQPDELIHIANYFYFVTHRDAICANSHVLDSSWFTQGFNAMAEKLKHHWREYFGKTSFEKLLAMLDWQVFTYSLEVEEIVVESPFFPKPGSVEDLRNDPWELPESMPEDSDSEDEAKPSTPPPQPIQSVDPDNVLPWSNCLHILKACGFQGNQRQYCGEEPIMPIKDIRKLPDAEAPDAPEELITRLKAIRRHPTLVTMDVSRGKAYASDVKNNRVGAVLRNETVEWKKNFATRVELGNRTLPVVVIHGAGGSGKSHVLQEFLRNQAHGYDQVGLVLPTVELRADWMAKVPKMKERNFRTFEKAMVQPSPRTVIMDDYSKLPAGYVEAFCLFHPEVRTLILTGDPQQTSHYEANDQAMSSKLAPAVEVFAPYCRYYLNATHRNKRDLANMLGVYGEQAGSTHITKSSTTLSGWPIIAPSLAKKTCLTELGHRAYSYAGCQGLTTPRVQILLDNNTALCSKEAMYTALSRARDAIHFINTGPNSTEYWQKLSATPYLKAFLDLHREEVATAVEAPAPAEPEIVPEPKTHFPATNAGMLLEPMKEALIDKYDRELLDSRHGYTNAIQTEDSTVQLFQHQQAKDEALLFKTIEARIKISSVKGNELEYVMKKDIGDILFLNYKRVMKLPDHPIPFCQELWDSSKAEVQARYLDKPIQNLINGKDRQCPDFPKQQIALFLKSQWVKKTEKIGAIPVKPGQTIASFMQETVMLYGTMARYMRRLRRAYQPSNIFITCENTPEELDSWVKERWKFSRPAHSNDFTAFDQSQDGAMLQFEVIKAKHHSIPEDIIESYVRLKTNAHIFLGVIAIMRLSGEGPTFDANTECAIAYHHTKYRVSDDTSQLYAGDDMAQDNTPILKESFSMISDKLTLTSKEVKHAQTPGEYATFCGWMITPQGILKEPKKLYASLALAKAIGKEDEVRVNYAHDLKHAYSMGDKLHDVLTEEQASYHQATTRELHLMGCNAILNQL</sequence>
<keyword evidence="8" id="KW-0378">Hydrolase</keyword>
<evidence type="ECO:0000256" key="11">
    <source>
        <dbReference type="ARBA" id="ARBA00025585"/>
    </source>
</evidence>
<dbReference type="SUPFAM" id="SSF52540">
    <property type="entry name" value="P-loop containing nucleoside triphosphate hydrolases"/>
    <property type="match status" value="2"/>
</dbReference>
<dbReference type="GO" id="GO:0005524">
    <property type="term" value="F:ATP binding"/>
    <property type="evidence" value="ECO:0007669"/>
    <property type="project" value="UniProtKB-KW"/>
</dbReference>
<dbReference type="EMBL" id="AB353071">
    <property type="protein sequence ID" value="BAG06154.1"/>
    <property type="molecule type" value="Genomic_RNA"/>
</dbReference>
<evidence type="ECO:0000256" key="12">
    <source>
        <dbReference type="SAM" id="MobiDB-lite"/>
    </source>
</evidence>
<keyword evidence="6" id="KW-0548">Nucleotidyltransferase</keyword>
<dbReference type="KEGG" id="vg:5867165"/>
<dbReference type="RefSeq" id="YP_001655010.1">
    <property type="nucleotide sequence ID" value="NC_010295.1"/>
</dbReference>
<dbReference type="GO" id="GO:0006396">
    <property type="term" value="P:RNA processing"/>
    <property type="evidence" value="ECO:0007669"/>
    <property type="project" value="InterPro"/>
</dbReference>
<feature type="domain" description="Alphavirus-like MT" evidence="15">
    <location>
        <begin position="59"/>
        <end position="224"/>
    </location>
</feature>
<dbReference type="GO" id="GO:0003724">
    <property type="term" value="F:RNA helicase activity"/>
    <property type="evidence" value="ECO:0007669"/>
    <property type="project" value="UniProtKB-EC"/>
</dbReference>
<feature type="domain" description="RdRp catalytic" evidence="13">
    <location>
        <begin position="1083"/>
        <end position="1190"/>
    </location>
</feature>
<feature type="region of interest" description="Disordered" evidence="12">
    <location>
        <begin position="424"/>
        <end position="463"/>
    </location>
</feature>
<dbReference type="InterPro" id="IPR007094">
    <property type="entry name" value="RNA-dir_pol_PSvirus"/>
</dbReference>
<keyword evidence="5" id="KW-0808">Transferase</keyword>
<dbReference type="InterPro" id="IPR002588">
    <property type="entry name" value="Alphavirus-like_MT_dom"/>
</dbReference>
<dbReference type="CDD" id="cd23246">
    <property type="entry name" value="Alphaflexiviridae_RdRp"/>
    <property type="match status" value="1"/>
</dbReference>
<evidence type="ECO:0000259" key="15">
    <source>
        <dbReference type="PROSITE" id="PS51743"/>
    </source>
</evidence>
<name>B0I2Z2_9VIRU</name>
<keyword evidence="10" id="KW-0693">Viral RNA replication</keyword>
<evidence type="ECO:0000259" key="13">
    <source>
        <dbReference type="PROSITE" id="PS50507"/>
    </source>
</evidence>
<accession>B0I2Z2</accession>
<organism evidence="16 17">
    <name type="scientific">Phaius virus X</name>
    <dbReference type="NCBI Taxonomy" id="457382"/>
    <lineage>
        <taxon>Viruses</taxon>
        <taxon>Riboviria</taxon>
        <taxon>Orthornavirae</taxon>
        <taxon>Kitrinoviricota</taxon>
        <taxon>Alsuviricetes</taxon>
        <taxon>Tymovirales</taxon>
        <taxon>Alphaflexiviridae</taxon>
        <taxon>Potexvirus</taxon>
        <taxon>Potexvirus ecsphaii</taxon>
    </lineage>
</organism>
<dbReference type="CDD" id="cd18809">
    <property type="entry name" value="SF1_C_RecD"/>
    <property type="match status" value="1"/>
</dbReference>
<proteinExistence type="predicted"/>
<dbReference type="GeneID" id="5867165"/>
<dbReference type="GO" id="GO:0006351">
    <property type="term" value="P:DNA-templated transcription"/>
    <property type="evidence" value="ECO:0007669"/>
    <property type="project" value="InterPro"/>
</dbReference>
<dbReference type="InterPro" id="IPR027351">
    <property type="entry name" value="(+)RNA_virus_helicase_core_dom"/>
</dbReference>
<keyword evidence="9" id="KW-0067">ATP-binding</keyword>
<dbReference type="PROSITE" id="PS50507">
    <property type="entry name" value="RDRP_SSRNA_POS"/>
    <property type="match status" value="1"/>
</dbReference>
<feature type="domain" description="(+)RNA virus helicase C-terminal" evidence="14">
    <location>
        <begin position="548"/>
        <end position="843"/>
    </location>
</feature>
<protein>
    <recommendedName>
        <fullName evidence="3">RNA replication protein</fullName>
        <ecNumber evidence="1">2.7.7.48</ecNumber>
        <ecNumber evidence="2">3.6.4.13</ecNumber>
    </recommendedName>
</protein>
<dbReference type="Proteomes" id="UP000204265">
    <property type="component" value="Segment"/>
</dbReference>
<evidence type="ECO:0000256" key="1">
    <source>
        <dbReference type="ARBA" id="ARBA00012494"/>
    </source>
</evidence>
<dbReference type="Gene3D" id="3.40.50.300">
    <property type="entry name" value="P-loop containing nucleotide triphosphate hydrolases"/>
    <property type="match status" value="1"/>
</dbReference>
<keyword evidence="17" id="KW-1185">Reference proteome</keyword>
<evidence type="ECO:0000256" key="10">
    <source>
        <dbReference type="ARBA" id="ARBA00022953"/>
    </source>
</evidence>
<evidence type="ECO:0000256" key="4">
    <source>
        <dbReference type="ARBA" id="ARBA00022484"/>
    </source>
</evidence>
<dbReference type="GO" id="GO:0003968">
    <property type="term" value="F:RNA-directed RNA polymerase activity"/>
    <property type="evidence" value="ECO:0007669"/>
    <property type="project" value="UniProtKB-KW"/>
</dbReference>
<dbReference type="Pfam" id="PF00978">
    <property type="entry name" value="RdRP_2"/>
    <property type="match status" value="1"/>
</dbReference>
<dbReference type="GO" id="GO:0016787">
    <property type="term" value="F:hydrolase activity"/>
    <property type="evidence" value="ECO:0007669"/>
    <property type="project" value="UniProtKB-KW"/>
</dbReference>
<evidence type="ECO:0000256" key="7">
    <source>
        <dbReference type="ARBA" id="ARBA00022741"/>
    </source>
</evidence>
<evidence type="ECO:0000256" key="6">
    <source>
        <dbReference type="ARBA" id="ARBA00022695"/>
    </source>
</evidence>
<evidence type="ECO:0000256" key="8">
    <source>
        <dbReference type="ARBA" id="ARBA00022801"/>
    </source>
</evidence>
<evidence type="ECO:0000313" key="16">
    <source>
        <dbReference type="EMBL" id="BAG06154.1"/>
    </source>
</evidence>
<keyword evidence="4" id="KW-0696">RNA-directed RNA polymerase</keyword>
<evidence type="ECO:0000256" key="9">
    <source>
        <dbReference type="ARBA" id="ARBA00022840"/>
    </source>
</evidence>
<dbReference type="InterPro" id="IPR001788">
    <property type="entry name" value="RNA-dep_RNA_pol_alsuvir"/>
</dbReference>
<evidence type="ECO:0000256" key="2">
    <source>
        <dbReference type="ARBA" id="ARBA00012552"/>
    </source>
</evidence>
<dbReference type="PROSITE" id="PS51657">
    <property type="entry name" value="PSRV_HELICASE"/>
    <property type="match status" value="1"/>
</dbReference>
<dbReference type="PROSITE" id="PS51743">
    <property type="entry name" value="ALPHAVIRUS_MT"/>
    <property type="match status" value="1"/>
</dbReference>
<dbReference type="GO" id="GO:0039694">
    <property type="term" value="P:viral RNA genome replication"/>
    <property type="evidence" value="ECO:0007669"/>
    <property type="project" value="InterPro"/>
</dbReference>
<keyword evidence="7" id="KW-0547">Nucleotide-binding</keyword>
<evidence type="ECO:0000256" key="3">
    <source>
        <dbReference type="ARBA" id="ARBA00018318"/>
    </source>
</evidence>
<dbReference type="EC" id="2.7.7.48" evidence="1"/>
<dbReference type="InterPro" id="IPR027417">
    <property type="entry name" value="P-loop_NTPase"/>
</dbReference>
<dbReference type="GO" id="GO:0003723">
    <property type="term" value="F:RNA binding"/>
    <property type="evidence" value="ECO:0007669"/>
    <property type="project" value="InterPro"/>
</dbReference>
<dbReference type="Pfam" id="PF01660">
    <property type="entry name" value="Vmethyltransf"/>
    <property type="match status" value="1"/>
</dbReference>
<dbReference type="GO" id="GO:0008174">
    <property type="term" value="F:mRNA methyltransferase activity"/>
    <property type="evidence" value="ECO:0007669"/>
    <property type="project" value="UniProtKB-UniRule"/>
</dbReference>
<dbReference type="SUPFAM" id="SSF56672">
    <property type="entry name" value="DNA/RNA polymerases"/>
    <property type="match status" value="1"/>
</dbReference>
<dbReference type="Pfam" id="PF01443">
    <property type="entry name" value="Viral_helicase1"/>
    <property type="match status" value="1"/>
</dbReference>
<evidence type="ECO:0000259" key="14">
    <source>
        <dbReference type="PROSITE" id="PS51657"/>
    </source>
</evidence>
<evidence type="ECO:0000313" key="17">
    <source>
        <dbReference type="Proteomes" id="UP000204265"/>
    </source>
</evidence>
<comment type="function">
    <text evidence="11">RNA replication. The central part of this protein possibly functions as an ATP-binding helicase.</text>
</comment>
<dbReference type="InterPro" id="IPR043502">
    <property type="entry name" value="DNA/RNA_pol_sf"/>
</dbReference>
<evidence type="ECO:0000256" key="5">
    <source>
        <dbReference type="ARBA" id="ARBA00022679"/>
    </source>
</evidence>